<comment type="caution">
    <text evidence="1">The sequence shown here is derived from an EMBL/GenBank/DDBJ whole genome shotgun (WGS) entry which is preliminary data.</text>
</comment>
<reference evidence="1 2" key="1">
    <citation type="submission" date="2018-05" db="EMBL/GenBank/DDBJ databases">
        <title>Genomic Encyclopedia of Type Strains, Phase IV (KMG-IV): sequencing the most valuable type-strain genomes for metagenomic binning, comparative biology and taxonomic classification.</title>
        <authorList>
            <person name="Goeker M."/>
        </authorList>
    </citation>
    <scope>NUCLEOTIDE SEQUENCE [LARGE SCALE GENOMIC DNA]</scope>
    <source>
        <strain evidence="1 2">DSM 6462</strain>
    </source>
</reference>
<evidence type="ECO:0000313" key="1">
    <source>
        <dbReference type="EMBL" id="PXW64261.1"/>
    </source>
</evidence>
<dbReference type="Proteomes" id="UP000248021">
    <property type="component" value="Unassembled WGS sequence"/>
</dbReference>
<proteinExistence type="predicted"/>
<evidence type="ECO:0000313" key="2">
    <source>
        <dbReference type="Proteomes" id="UP000248021"/>
    </source>
</evidence>
<name>A0A2V3UG99_9HYPH</name>
<accession>A0A2V3UG99</accession>
<gene>
    <name evidence="1" type="ORF">C7450_10115</name>
</gene>
<sequence>MLAIGAMFGPLIHPQAAMAQEPVEAAACRKAAIETLKQSEGNSPLKDVKIDLDSLTIAKANAEIGGAKVATVIIGQAAIQREHSDEPHTFLCLLGEKEKVLMTFFTKR</sequence>
<organism evidence="1 2">
    <name type="scientific">Chelatococcus asaccharovorans</name>
    <dbReference type="NCBI Taxonomy" id="28210"/>
    <lineage>
        <taxon>Bacteria</taxon>
        <taxon>Pseudomonadati</taxon>
        <taxon>Pseudomonadota</taxon>
        <taxon>Alphaproteobacteria</taxon>
        <taxon>Hyphomicrobiales</taxon>
        <taxon>Chelatococcaceae</taxon>
        <taxon>Chelatococcus</taxon>
    </lineage>
</organism>
<dbReference type="EMBL" id="QJJK01000001">
    <property type="protein sequence ID" value="PXW64261.1"/>
    <property type="molecule type" value="Genomic_DNA"/>
</dbReference>
<protein>
    <submittedName>
        <fullName evidence="1">Uncharacterized protein</fullName>
    </submittedName>
</protein>
<keyword evidence="2" id="KW-1185">Reference proteome</keyword>
<dbReference type="AlphaFoldDB" id="A0A2V3UG99"/>